<evidence type="ECO:0000313" key="11">
    <source>
        <dbReference type="RefSeq" id="XP_014677028.1"/>
    </source>
</evidence>
<dbReference type="RefSeq" id="XP_014677028.1">
    <property type="nucleotide sequence ID" value="XM_014821542.1"/>
</dbReference>
<evidence type="ECO:0000256" key="7">
    <source>
        <dbReference type="ARBA" id="ARBA00045280"/>
    </source>
</evidence>
<dbReference type="InterPro" id="IPR000425">
    <property type="entry name" value="MIP"/>
</dbReference>
<evidence type="ECO:0000256" key="2">
    <source>
        <dbReference type="ARBA" id="ARBA00006175"/>
    </source>
</evidence>
<keyword evidence="5 9" id="KW-1133">Transmembrane helix</keyword>
<proteinExistence type="inferred from homology"/>
<comment type="subcellular location">
    <subcellularLocation>
        <location evidence="1">Membrane</location>
        <topology evidence="1">Multi-pass membrane protein</topology>
    </subcellularLocation>
</comment>
<dbReference type="InterPro" id="IPR023271">
    <property type="entry name" value="Aquaporin-like"/>
</dbReference>
<evidence type="ECO:0000256" key="3">
    <source>
        <dbReference type="ARBA" id="ARBA00022448"/>
    </source>
</evidence>
<evidence type="ECO:0000256" key="5">
    <source>
        <dbReference type="ARBA" id="ARBA00022989"/>
    </source>
</evidence>
<evidence type="ECO:0000256" key="1">
    <source>
        <dbReference type="ARBA" id="ARBA00004141"/>
    </source>
</evidence>
<name>A0ABM1EXV7_PRICU</name>
<sequence length="140" mass="15281">MSVPKGLIPVSVGATVGAIGMAYGYNCGYAVNPARDLGPRILTAMAGWGVEVFSYRDYNWFWIPVVGPHIGAIAGALLYQLFVGVHWPDVPISVGHYPKEKMTTGGINNAFSPPEEFEQEPQVKIYTKQADDDDEMTAKF</sequence>
<dbReference type="PRINTS" id="PR00783">
    <property type="entry name" value="MINTRINSICP"/>
</dbReference>
<dbReference type="PANTHER" id="PTHR43829">
    <property type="entry name" value="AQUAPORIN OR AQUAGLYCEROPORIN RELATED"/>
    <property type="match status" value="1"/>
</dbReference>
<evidence type="ECO:0000256" key="8">
    <source>
        <dbReference type="RuleBase" id="RU000477"/>
    </source>
</evidence>
<dbReference type="PANTHER" id="PTHR43829:SF9">
    <property type="entry name" value="AQUAPORIN-9"/>
    <property type="match status" value="1"/>
</dbReference>
<dbReference type="Gene3D" id="1.20.1080.10">
    <property type="entry name" value="Glycerol uptake facilitator protein"/>
    <property type="match status" value="1"/>
</dbReference>
<dbReference type="InterPro" id="IPR050363">
    <property type="entry name" value="MIP/Aquaporin"/>
</dbReference>
<comment type="function">
    <text evidence="7">Aquaglyceroporin that may modulate the water content and osmolytes during anhydrobiosis.</text>
</comment>
<accession>A0ABM1EXV7</accession>
<keyword evidence="3 8" id="KW-0813">Transport</keyword>
<evidence type="ECO:0000256" key="4">
    <source>
        <dbReference type="ARBA" id="ARBA00022692"/>
    </source>
</evidence>
<keyword evidence="10" id="KW-1185">Reference proteome</keyword>
<dbReference type="Pfam" id="PF00230">
    <property type="entry name" value="MIP"/>
    <property type="match status" value="1"/>
</dbReference>
<reference evidence="11" key="1">
    <citation type="submission" date="2025-08" db="UniProtKB">
        <authorList>
            <consortium name="RefSeq"/>
        </authorList>
    </citation>
    <scope>IDENTIFICATION</scope>
</reference>
<dbReference type="GeneID" id="106816899"/>
<dbReference type="Proteomes" id="UP000695022">
    <property type="component" value="Unplaced"/>
</dbReference>
<feature type="transmembrane region" description="Helical" evidence="9">
    <location>
        <begin position="61"/>
        <end position="82"/>
    </location>
</feature>
<protein>
    <submittedName>
        <fullName evidence="11">Aquaporin-3-like</fullName>
    </submittedName>
</protein>
<evidence type="ECO:0000256" key="6">
    <source>
        <dbReference type="ARBA" id="ARBA00023136"/>
    </source>
</evidence>
<organism evidence="10 11">
    <name type="scientific">Priapulus caudatus</name>
    <name type="common">Priapulid worm</name>
    <dbReference type="NCBI Taxonomy" id="37621"/>
    <lineage>
        <taxon>Eukaryota</taxon>
        <taxon>Metazoa</taxon>
        <taxon>Ecdysozoa</taxon>
        <taxon>Scalidophora</taxon>
        <taxon>Priapulida</taxon>
        <taxon>Priapulimorpha</taxon>
        <taxon>Priapulimorphida</taxon>
        <taxon>Priapulidae</taxon>
        <taxon>Priapulus</taxon>
    </lineage>
</organism>
<evidence type="ECO:0000256" key="9">
    <source>
        <dbReference type="SAM" id="Phobius"/>
    </source>
</evidence>
<evidence type="ECO:0000313" key="10">
    <source>
        <dbReference type="Proteomes" id="UP000695022"/>
    </source>
</evidence>
<keyword evidence="6 9" id="KW-0472">Membrane</keyword>
<gene>
    <name evidence="11" type="primary">LOC106816899</name>
</gene>
<feature type="transmembrane region" description="Helical" evidence="9">
    <location>
        <begin position="6"/>
        <end position="25"/>
    </location>
</feature>
<dbReference type="SUPFAM" id="SSF81338">
    <property type="entry name" value="Aquaporin-like"/>
    <property type="match status" value="1"/>
</dbReference>
<keyword evidence="4 8" id="KW-0812">Transmembrane</keyword>
<comment type="similarity">
    <text evidence="2 8">Belongs to the MIP/aquaporin (TC 1.A.8) family.</text>
</comment>